<dbReference type="EMBL" id="CP113520">
    <property type="protein sequence ID" value="WAJ29241.1"/>
    <property type="molecule type" value="Genomic_DNA"/>
</dbReference>
<name>A0ACD4NQS5_9HYPH</name>
<keyword evidence="2" id="KW-1185">Reference proteome</keyword>
<evidence type="ECO:0000313" key="1">
    <source>
        <dbReference type="EMBL" id="WAJ29241.1"/>
    </source>
</evidence>
<protein>
    <submittedName>
        <fullName evidence="1">Glycosyltransferase family 87 protein</fullName>
    </submittedName>
</protein>
<evidence type="ECO:0000313" key="2">
    <source>
        <dbReference type="Proteomes" id="UP001163223"/>
    </source>
</evidence>
<accession>A0ACD4NQS5</accession>
<reference evidence="1" key="1">
    <citation type="submission" date="2022-11" db="EMBL/GenBank/DDBJ databases">
        <title>beta-Carotene-producing bacterium, Jeongeuplla avenae sp. nov., alleviates the salt stress of Arabidopsis seedlings.</title>
        <authorList>
            <person name="Jiang L."/>
            <person name="Lee J."/>
        </authorList>
    </citation>
    <scope>NUCLEOTIDE SEQUENCE</scope>
    <source>
        <strain evidence="1">DY_R2A_6</strain>
    </source>
</reference>
<organism evidence="1 2">
    <name type="scientific">Antarcticirhabdus aurantiaca</name>
    <dbReference type="NCBI Taxonomy" id="2606717"/>
    <lineage>
        <taxon>Bacteria</taxon>
        <taxon>Pseudomonadati</taxon>
        <taxon>Pseudomonadota</taxon>
        <taxon>Alphaproteobacteria</taxon>
        <taxon>Hyphomicrobiales</taxon>
        <taxon>Aurantimonadaceae</taxon>
        <taxon>Antarcticirhabdus</taxon>
    </lineage>
</organism>
<gene>
    <name evidence="1" type="ORF">OXU80_03105</name>
</gene>
<dbReference type="Proteomes" id="UP001163223">
    <property type="component" value="Chromosome"/>
</dbReference>
<proteinExistence type="predicted"/>
<sequence>MTEPRFHPMPVNRPLLAGAAALLLALAVWSLSRALPTPGLLDFGSFVASGRAASEGLDPYGIYPLTFHVVLPGFESWNPNLNPPAALPLFQAFDWFEPHQAFRHWWSLSVAAYALGIALLARAYRPKDWLLPVLWAVALAGLWDTLVLGQIYLPLALAGFLGWLCLDRNRPILAGLAIALVVSIKPNFLVWPALLFLAGHWRAPVAMGVAALGLALLPVLLYGPEVYLQWAQLVASDAERARFLTNASLAGILERLGLSGIVPMAVNLAILAGLALWAFLRKPSVLHASAVGLAGSLVASPLAWVHYALLLVPVFFAGPLNPWLLFAALAFLVPVPAVLTLMNADPALQASLGSVYGWAALACLIGTLTMGDRWKGDEKRTTSPR</sequence>